<organism evidence="1 2">
    <name type="scientific">Pandoraea pnomenusa</name>
    <dbReference type="NCBI Taxonomy" id="93220"/>
    <lineage>
        <taxon>Bacteria</taxon>
        <taxon>Pseudomonadati</taxon>
        <taxon>Pseudomonadota</taxon>
        <taxon>Betaproteobacteria</taxon>
        <taxon>Burkholderiales</taxon>
        <taxon>Burkholderiaceae</taxon>
        <taxon>Pandoraea</taxon>
    </lineage>
</organism>
<sequence length="74" mass="7771">MVALRSLIGGGVTVAGNTDLKSAYIASTADPWKNQLTTGTLTFSDIQNHSDYSANSFGFGGGRDLSVKFRTNGI</sequence>
<protein>
    <submittedName>
        <fullName evidence="1">Uncharacterized protein</fullName>
    </submittedName>
</protein>
<proteinExistence type="predicted"/>
<gene>
    <name evidence="1" type="ORF">NCTC13160_01196</name>
</gene>
<reference evidence="1 2" key="1">
    <citation type="submission" date="2018-06" db="EMBL/GenBank/DDBJ databases">
        <authorList>
            <consortium name="Pathogen Informatics"/>
            <person name="Doyle S."/>
        </authorList>
    </citation>
    <scope>NUCLEOTIDE SEQUENCE [LARGE SCALE GENOMIC DNA]</scope>
    <source>
        <strain evidence="1 2">NCTC13160</strain>
    </source>
</reference>
<dbReference type="EMBL" id="UGSG01000001">
    <property type="protein sequence ID" value="SUA76068.1"/>
    <property type="molecule type" value="Genomic_DNA"/>
</dbReference>
<name>A0A378YGU5_9BURK</name>
<dbReference type="Proteomes" id="UP000254573">
    <property type="component" value="Unassembled WGS sequence"/>
</dbReference>
<accession>A0A378YGU5</accession>
<dbReference type="AlphaFoldDB" id="A0A378YGU5"/>
<evidence type="ECO:0000313" key="1">
    <source>
        <dbReference type="EMBL" id="SUA76068.1"/>
    </source>
</evidence>
<evidence type="ECO:0000313" key="2">
    <source>
        <dbReference type="Proteomes" id="UP000254573"/>
    </source>
</evidence>